<dbReference type="AlphaFoldDB" id="M1MV27"/>
<dbReference type="PANTHER" id="PTHR30185:SF12">
    <property type="entry name" value="TRANSCRIPTIONAL REGULATOR MANR"/>
    <property type="match status" value="1"/>
</dbReference>
<dbReference type="EMBL" id="CP004121">
    <property type="protein sequence ID" value="AGF58516.1"/>
    <property type="molecule type" value="Genomic_DNA"/>
</dbReference>
<dbReference type="InterPro" id="IPR013196">
    <property type="entry name" value="HTH_11"/>
</dbReference>
<evidence type="ECO:0000259" key="2">
    <source>
        <dbReference type="PROSITE" id="PS51094"/>
    </source>
</evidence>
<dbReference type="PANTHER" id="PTHR30185">
    <property type="entry name" value="CRYPTIC BETA-GLUCOSIDE BGL OPERON ANTITERMINATOR"/>
    <property type="match status" value="1"/>
</dbReference>
<organism evidence="4 5">
    <name type="scientific">Clostridium saccharoperbutylacetonicum N1-4(HMT)</name>
    <dbReference type="NCBI Taxonomy" id="931276"/>
    <lineage>
        <taxon>Bacteria</taxon>
        <taxon>Bacillati</taxon>
        <taxon>Bacillota</taxon>
        <taxon>Clostridia</taxon>
        <taxon>Eubacteriales</taxon>
        <taxon>Clostridiaceae</taxon>
        <taxon>Clostridium</taxon>
    </lineage>
</organism>
<protein>
    <submittedName>
        <fullName evidence="4">Transcriptional antiterminator, BglG family</fullName>
    </submittedName>
</protein>
<evidence type="ECO:0000259" key="3">
    <source>
        <dbReference type="PROSITE" id="PS51372"/>
    </source>
</evidence>
<dbReference type="HOGENOM" id="CLU_013442_5_2_9"/>
<dbReference type="PROSITE" id="PS51094">
    <property type="entry name" value="PTS_EIIA_TYPE_2"/>
    <property type="match status" value="1"/>
</dbReference>
<keyword evidence="1" id="KW-0677">Repeat</keyword>
<dbReference type="Gene3D" id="3.40.930.10">
    <property type="entry name" value="Mannitol-specific EII, Chain A"/>
    <property type="match status" value="1"/>
</dbReference>
<dbReference type="Gene3D" id="1.10.10.10">
    <property type="entry name" value="Winged helix-like DNA-binding domain superfamily/Winged helix DNA-binding domain"/>
    <property type="match status" value="1"/>
</dbReference>
<dbReference type="Pfam" id="PF08279">
    <property type="entry name" value="HTH_11"/>
    <property type="match status" value="1"/>
</dbReference>
<dbReference type="PATRIC" id="fig|931276.5.peg.4800"/>
<dbReference type="eggNOG" id="COG3711">
    <property type="taxonomic scope" value="Bacteria"/>
</dbReference>
<dbReference type="InterPro" id="IPR011608">
    <property type="entry name" value="PRD"/>
</dbReference>
<dbReference type="PROSITE" id="PS51372">
    <property type="entry name" value="PRD_2"/>
    <property type="match status" value="2"/>
</dbReference>
<feature type="domain" description="PTS EIIA type-2" evidence="2">
    <location>
        <begin position="514"/>
        <end position="653"/>
    </location>
</feature>
<dbReference type="InterPro" id="IPR036390">
    <property type="entry name" value="WH_DNA-bd_sf"/>
</dbReference>
<dbReference type="InterPro" id="IPR002178">
    <property type="entry name" value="PTS_EIIA_type-2_dom"/>
</dbReference>
<dbReference type="Proteomes" id="UP000011728">
    <property type="component" value="Chromosome"/>
</dbReference>
<evidence type="ECO:0000313" key="4">
    <source>
        <dbReference type="EMBL" id="AGF58516.1"/>
    </source>
</evidence>
<evidence type="ECO:0000313" key="5">
    <source>
        <dbReference type="Proteomes" id="UP000011728"/>
    </source>
</evidence>
<evidence type="ECO:0000256" key="1">
    <source>
        <dbReference type="ARBA" id="ARBA00022737"/>
    </source>
</evidence>
<dbReference type="SUPFAM" id="SSF55804">
    <property type="entry name" value="Phoshotransferase/anion transport protein"/>
    <property type="match status" value="1"/>
</dbReference>
<dbReference type="GO" id="GO:0006355">
    <property type="term" value="P:regulation of DNA-templated transcription"/>
    <property type="evidence" value="ECO:0007669"/>
    <property type="project" value="InterPro"/>
</dbReference>
<dbReference type="InterPro" id="IPR016152">
    <property type="entry name" value="PTrfase/Anion_transptr"/>
</dbReference>
<dbReference type="InterPro" id="IPR050661">
    <property type="entry name" value="BglG_antiterminators"/>
</dbReference>
<dbReference type="KEGG" id="csr:Cspa_c47630"/>
<dbReference type="SUPFAM" id="SSF46785">
    <property type="entry name" value="Winged helix' DNA-binding domain"/>
    <property type="match status" value="1"/>
</dbReference>
<dbReference type="InterPro" id="IPR036634">
    <property type="entry name" value="PRD_sf"/>
</dbReference>
<sequence>MNSNNLILRQRKLLNYIQNQKSYVTGTELATYLQVSPRTIRNDITEINSKLFNRKIQIISVRSKGYMLEASNPETLNNFSNSNNTFLTREDRVRYIAFKLCLSDSPINIYDFESEMFISHTTLDHDLQALRKKYIFSFPHIKLMKSKDSLTFEHNERKRRAILNALFHEDWDYNSHGNAYYNYEYVDEQVLDIITNEVKYFLNKYSIQLEDLNNVTLNLSISIMYHRIQSGYKLNADPSVTDIALDTTAKLAVDDILTSLEKKLNCQFDSIERFDIYLYVSSNRLMDASKLNFDTVSHFFSKEILHITDVYLQSVKNTYHIDLSLDEDFYITLLQYVRYLQFPMHNFIKIQDNSDIARANLIIEFEIAYLFQNVALKYMKYRLNYIELLYLAFCISGALKYRNQNIENSKFKTVILCHLNLYALWSLKRRLLDRFNTYIDIVSLLPVSSKDNYDFSKVDLIITTVNKKITDTPNPEIFYISPLLTQMDQTNLELYLLKRQSDRLYSLNLPPLQDLFNCAFWHEKLILDDKISIIKLLASDFINEQLVSAEYLSNILQRESILTFAFQPGIVLMYSLVPSIKTCLSIATLEHRIKWNNYKIRTIIMVAIKPEHATIIFKLFNNLFYNGYNPDYIQHLKTKDELMKYLQKIFRLKIE</sequence>
<gene>
    <name evidence="4" type="ORF">Cspa_c47630</name>
</gene>
<reference evidence="4 5" key="1">
    <citation type="submission" date="2013-02" db="EMBL/GenBank/DDBJ databases">
        <title>Genome sequence of Clostridium saccharoperbutylacetonicum N1-4(HMT).</title>
        <authorList>
            <person name="Poehlein A."/>
            <person name="Daniel R."/>
        </authorList>
    </citation>
    <scope>NUCLEOTIDE SEQUENCE [LARGE SCALE GENOMIC DNA]</scope>
    <source>
        <strain evidence="5">N1-4(HMT)</strain>
    </source>
</reference>
<dbReference type="InterPro" id="IPR036388">
    <property type="entry name" value="WH-like_DNA-bd_sf"/>
</dbReference>
<dbReference type="SUPFAM" id="SSF63520">
    <property type="entry name" value="PTS-regulatory domain, PRD"/>
    <property type="match status" value="1"/>
</dbReference>
<keyword evidence="5" id="KW-1185">Reference proteome</keyword>
<dbReference type="RefSeq" id="WP_015394825.1">
    <property type="nucleotide sequence ID" value="NC_020291.1"/>
</dbReference>
<feature type="domain" description="PRD" evidence="3">
    <location>
        <begin position="185"/>
        <end position="290"/>
    </location>
</feature>
<feature type="domain" description="PRD" evidence="3">
    <location>
        <begin position="299"/>
        <end position="405"/>
    </location>
</feature>
<dbReference type="Pfam" id="PF00359">
    <property type="entry name" value="PTS_EIIA_2"/>
    <property type="match status" value="1"/>
</dbReference>
<dbReference type="STRING" id="36745.CLSAP_45360"/>
<accession>M1MV27</accession>
<proteinExistence type="predicted"/>
<name>M1MV27_9CLOT</name>